<dbReference type="Gene3D" id="3.30.2320.80">
    <property type="match status" value="1"/>
</dbReference>
<comment type="function">
    <text evidence="4">Involved in the maturation of [NiFe] hydrogenases. Required for nickel insertion into the metal center of the hydrogenase.</text>
</comment>
<dbReference type="GO" id="GO:0008270">
    <property type="term" value="F:zinc ion binding"/>
    <property type="evidence" value="ECO:0007669"/>
    <property type="project" value="UniProtKB-UniRule"/>
</dbReference>
<dbReference type="PIRSF" id="PIRSF004761">
    <property type="entry name" value="Hydrgn_mat_HypA"/>
    <property type="match status" value="1"/>
</dbReference>
<dbReference type="Pfam" id="PF01155">
    <property type="entry name" value="HypA"/>
    <property type="match status" value="1"/>
</dbReference>
<keyword evidence="3 4" id="KW-0862">Zinc</keyword>
<keyword evidence="6" id="KW-1185">Reference proteome</keyword>
<evidence type="ECO:0000256" key="3">
    <source>
        <dbReference type="ARBA" id="ARBA00022833"/>
    </source>
</evidence>
<dbReference type="GO" id="GO:0016151">
    <property type="term" value="F:nickel cation binding"/>
    <property type="evidence" value="ECO:0007669"/>
    <property type="project" value="UniProtKB-UniRule"/>
</dbReference>
<organism evidence="5 6">
    <name type="scientific">Alteribacter lacisalsi</name>
    <dbReference type="NCBI Taxonomy" id="2045244"/>
    <lineage>
        <taxon>Bacteria</taxon>
        <taxon>Bacillati</taxon>
        <taxon>Bacillota</taxon>
        <taxon>Bacilli</taxon>
        <taxon>Bacillales</taxon>
        <taxon>Bacillaceae</taxon>
        <taxon>Alteribacter</taxon>
    </lineage>
</organism>
<dbReference type="EMBL" id="PDOF01000001">
    <property type="protein sequence ID" value="PYZ97478.1"/>
    <property type="molecule type" value="Genomic_DNA"/>
</dbReference>
<feature type="binding site" evidence="4">
    <location>
        <position position="93"/>
    </location>
    <ligand>
        <name>Zn(2+)</name>
        <dbReference type="ChEBI" id="CHEBI:29105"/>
    </ligand>
</feature>
<dbReference type="RefSeq" id="WP_110516599.1">
    <property type="nucleotide sequence ID" value="NZ_PDOF01000001.1"/>
</dbReference>
<dbReference type="InterPro" id="IPR000688">
    <property type="entry name" value="HypA/HybF"/>
</dbReference>
<dbReference type="OrthoDB" id="9800361at2"/>
<keyword evidence="1 4" id="KW-0533">Nickel</keyword>
<protein>
    <recommendedName>
        <fullName evidence="4">Hydrogenase maturation factor HypA</fullName>
    </recommendedName>
</protein>
<sequence>MHEWGLMQEIIRIVSEEAALSGIVEVTEIEIIAGEWCNVLPDALALAFDCIREEIRSGVITKSTVLVLRIEPALAKCRQCGHTFTPDYRLALCPSCGLAVAALISGETFRVNSFEGRDFNEN</sequence>
<dbReference type="Proteomes" id="UP000248066">
    <property type="component" value="Unassembled WGS sequence"/>
</dbReference>
<dbReference type="PANTHER" id="PTHR34535">
    <property type="entry name" value="HYDROGENASE MATURATION FACTOR HYPA"/>
    <property type="match status" value="1"/>
</dbReference>
<keyword evidence="2 4" id="KW-0479">Metal-binding</keyword>
<comment type="similarity">
    <text evidence="4">Belongs to the HypA/HybF family.</text>
</comment>
<evidence type="ECO:0000313" key="6">
    <source>
        <dbReference type="Proteomes" id="UP000248066"/>
    </source>
</evidence>
<feature type="binding site" evidence="4">
    <location>
        <position position="96"/>
    </location>
    <ligand>
        <name>Zn(2+)</name>
        <dbReference type="ChEBI" id="CHEBI:29105"/>
    </ligand>
</feature>
<evidence type="ECO:0000256" key="2">
    <source>
        <dbReference type="ARBA" id="ARBA00022723"/>
    </source>
</evidence>
<dbReference type="PANTHER" id="PTHR34535:SF3">
    <property type="entry name" value="HYDROGENASE MATURATION FACTOR HYPA"/>
    <property type="match status" value="1"/>
</dbReference>
<accession>A0A2W0HUY0</accession>
<proteinExistence type="inferred from homology"/>
<dbReference type="AlphaFoldDB" id="A0A2W0HUY0"/>
<comment type="caution">
    <text evidence="5">The sequence shown here is derived from an EMBL/GenBank/DDBJ whole genome shotgun (WGS) entry which is preliminary data.</text>
</comment>
<feature type="binding site" evidence="4">
    <location>
        <position position="80"/>
    </location>
    <ligand>
        <name>Zn(2+)</name>
        <dbReference type="ChEBI" id="CHEBI:29105"/>
    </ligand>
</feature>
<evidence type="ECO:0000256" key="1">
    <source>
        <dbReference type="ARBA" id="ARBA00022596"/>
    </source>
</evidence>
<name>A0A2W0HUY0_9BACI</name>
<reference evidence="5 6" key="1">
    <citation type="submission" date="2017-10" db="EMBL/GenBank/DDBJ databases">
        <title>Bacillus sp. nov., a halophilic bacterium isolated from a Yangshapao Lake.</title>
        <authorList>
            <person name="Wang H."/>
        </authorList>
    </citation>
    <scope>NUCLEOTIDE SEQUENCE [LARGE SCALE GENOMIC DNA]</scope>
    <source>
        <strain evidence="5 6">YSP-3</strain>
    </source>
</reference>
<feature type="binding site" evidence="4">
    <location>
        <position position="2"/>
    </location>
    <ligand>
        <name>Ni(2+)</name>
        <dbReference type="ChEBI" id="CHEBI:49786"/>
    </ligand>
</feature>
<evidence type="ECO:0000256" key="4">
    <source>
        <dbReference type="HAMAP-Rule" id="MF_00213"/>
    </source>
</evidence>
<dbReference type="GO" id="GO:0051604">
    <property type="term" value="P:protein maturation"/>
    <property type="evidence" value="ECO:0007669"/>
    <property type="project" value="InterPro"/>
</dbReference>
<gene>
    <name evidence="4" type="primary">hypA</name>
    <name evidence="5" type="ORF">CR205_02455</name>
</gene>
<evidence type="ECO:0000313" key="5">
    <source>
        <dbReference type="EMBL" id="PYZ97478.1"/>
    </source>
</evidence>
<dbReference type="HAMAP" id="MF_00213">
    <property type="entry name" value="HypA_HybF"/>
    <property type="match status" value="1"/>
</dbReference>
<feature type="binding site" evidence="4">
    <location>
        <position position="77"/>
    </location>
    <ligand>
        <name>Zn(2+)</name>
        <dbReference type="ChEBI" id="CHEBI:29105"/>
    </ligand>
</feature>